<evidence type="ECO:0000256" key="11">
    <source>
        <dbReference type="ARBA" id="ARBA00042436"/>
    </source>
</evidence>
<feature type="compositionally biased region" description="Low complexity" evidence="14">
    <location>
        <begin position="19"/>
        <end position="30"/>
    </location>
</feature>
<dbReference type="EC" id="2.5.1.59" evidence="3"/>
<feature type="compositionally biased region" description="Polar residues" evidence="14">
    <location>
        <begin position="31"/>
        <end position="41"/>
    </location>
</feature>
<keyword evidence="7" id="KW-0677">Repeat</keyword>
<dbReference type="InterPro" id="IPR002088">
    <property type="entry name" value="Prenyl_trans_a"/>
</dbReference>
<evidence type="ECO:0000256" key="10">
    <source>
        <dbReference type="ARBA" id="ARBA00041392"/>
    </source>
</evidence>
<evidence type="ECO:0000256" key="2">
    <source>
        <dbReference type="ARBA" id="ARBA00006734"/>
    </source>
</evidence>
<keyword evidence="5" id="KW-0637">Prenyltransferase</keyword>
<keyword evidence="6 15" id="KW-0808">Transferase</keyword>
<comment type="caution">
    <text evidence="15">The sequence shown here is derived from an EMBL/GenBank/DDBJ whole genome shotgun (WGS) entry which is preliminary data.</text>
</comment>
<evidence type="ECO:0000256" key="7">
    <source>
        <dbReference type="ARBA" id="ARBA00022737"/>
    </source>
</evidence>
<dbReference type="STRING" id="43265.A0A545UN24"/>
<dbReference type="SUPFAM" id="SSF48439">
    <property type="entry name" value="Protein prenylyltransferase"/>
    <property type="match status" value="1"/>
</dbReference>
<evidence type="ECO:0000256" key="5">
    <source>
        <dbReference type="ARBA" id="ARBA00022602"/>
    </source>
</evidence>
<dbReference type="Gene3D" id="1.25.40.120">
    <property type="entry name" value="Protein prenylyltransferase"/>
    <property type="match status" value="1"/>
</dbReference>
<evidence type="ECO:0000256" key="9">
    <source>
        <dbReference type="ARBA" id="ARBA00040965"/>
    </source>
</evidence>
<dbReference type="PANTHER" id="PTHR11129:SF1">
    <property type="entry name" value="PROTEIN FARNESYLTRANSFERASE_GERANYLGERANYLTRANSFERASE TYPE-1 SUBUNIT ALPHA"/>
    <property type="match status" value="1"/>
</dbReference>
<dbReference type="AlphaFoldDB" id="A0A545UN24"/>
<evidence type="ECO:0000313" key="16">
    <source>
        <dbReference type="Proteomes" id="UP000315783"/>
    </source>
</evidence>
<accession>A0A545UN24</accession>
<keyword evidence="16" id="KW-1185">Reference proteome</keyword>
<dbReference type="GO" id="GO:0005953">
    <property type="term" value="C:CAAX-protein geranylgeranyltransferase complex"/>
    <property type="evidence" value="ECO:0007669"/>
    <property type="project" value="TreeGrafter"/>
</dbReference>
<dbReference type="GO" id="GO:0005965">
    <property type="term" value="C:protein farnesyltransferase complex"/>
    <property type="evidence" value="ECO:0007669"/>
    <property type="project" value="TreeGrafter"/>
</dbReference>
<dbReference type="EMBL" id="SPUK01000022">
    <property type="protein sequence ID" value="TQV90864.1"/>
    <property type="molecule type" value="Genomic_DNA"/>
</dbReference>
<dbReference type="GO" id="GO:0004660">
    <property type="term" value="F:protein farnesyltransferase activity"/>
    <property type="evidence" value="ECO:0007669"/>
    <property type="project" value="UniProtKB-EC"/>
</dbReference>
<dbReference type="Pfam" id="PF01239">
    <property type="entry name" value="PPTA"/>
    <property type="match status" value="5"/>
</dbReference>
<organism evidence="15 16">
    <name type="scientific">Cordyceps javanica</name>
    <dbReference type="NCBI Taxonomy" id="43265"/>
    <lineage>
        <taxon>Eukaryota</taxon>
        <taxon>Fungi</taxon>
        <taxon>Dikarya</taxon>
        <taxon>Ascomycota</taxon>
        <taxon>Pezizomycotina</taxon>
        <taxon>Sordariomycetes</taxon>
        <taxon>Hypocreomycetidae</taxon>
        <taxon>Hypocreales</taxon>
        <taxon>Cordycipitaceae</taxon>
        <taxon>Cordyceps</taxon>
    </lineage>
</organism>
<dbReference type="GO" id="GO:0004662">
    <property type="term" value="F:CAAX-protein geranylgeranyltransferase activity"/>
    <property type="evidence" value="ECO:0007669"/>
    <property type="project" value="UniProtKB-EC"/>
</dbReference>
<dbReference type="PROSITE" id="PS51147">
    <property type="entry name" value="PFTA"/>
    <property type="match status" value="5"/>
</dbReference>
<comment type="similarity">
    <text evidence="2">Belongs to the protein prenyltransferase subunit alpha family.</text>
</comment>
<evidence type="ECO:0000256" key="3">
    <source>
        <dbReference type="ARBA" id="ARBA00012700"/>
    </source>
</evidence>
<dbReference type="Proteomes" id="UP000315783">
    <property type="component" value="Unassembled WGS sequence"/>
</dbReference>
<name>A0A545UN24_9HYPO</name>
<gene>
    <name evidence="15" type="ORF">IF1G_10385</name>
</gene>
<evidence type="ECO:0000256" key="12">
    <source>
        <dbReference type="ARBA" id="ARBA00043086"/>
    </source>
</evidence>
<protein>
    <recommendedName>
        <fullName evidence="9">Protein farnesyltransferase/geranylgeranyltransferase type-1 subunit alpha</fullName>
        <ecNumber evidence="4">2.5.1.58</ecNumber>
        <ecNumber evidence="3">2.5.1.59</ecNumber>
    </recommendedName>
    <alternativeName>
        <fullName evidence="12">CAAX farnesyltransferase subunit alpha</fullName>
    </alternativeName>
    <alternativeName>
        <fullName evidence="11">FTase-alpha</fullName>
    </alternativeName>
    <alternativeName>
        <fullName evidence="10">Ras proteins prenyltransferase subunit alpha</fullName>
    </alternativeName>
    <alternativeName>
        <fullName evidence="13">Type I protein geranyl-geranyltransferase subunit alpha</fullName>
    </alternativeName>
</protein>
<evidence type="ECO:0000256" key="13">
    <source>
        <dbReference type="ARBA" id="ARBA00043219"/>
    </source>
</evidence>
<comment type="cofactor">
    <cofactor evidence="1">
        <name>Mg(2+)</name>
        <dbReference type="ChEBI" id="CHEBI:18420"/>
    </cofactor>
</comment>
<keyword evidence="8" id="KW-0460">Magnesium</keyword>
<evidence type="ECO:0000256" key="14">
    <source>
        <dbReference type="SAM" id="MobiDB-lite"/>
    </source>
</evidence>
<reference evidence="15 16" key="1">
    <citation type="journal article" date="2019" name="Appl. Microbiol. Biotechnol.">
        <title>Genome sequence of Isaria javanica and comparative genome analysis insights into family S53 peptidase evolution in fungal entomopathogens.</title>
        <authorList>
            <person name="Lin R."/>
            <person name="Zhang X."/>
            <person name="Xin B."/>
            <person name="Zou M."/>
            <person name="Gao Y."/>
            <person name="Qin F."/>
            <person name="Hu Q."/>
            <person name="Xie B."/>
            <person name="Cheng X."/>
        </authorList>
    </citation>
    <scope>NUCLEOTIDE SEQUENCE [LARGE SCALE GENOMIC DNA]</scope>
    <source>
        <strain evidence="15 16">IJ1G</strain>
    </source>
</reference>
<evidence type="ECO:0000256" key="1">
    <source>
        <dbReference type="ARBA" id="ARBA00001946"/>
    </source>
</evidence>
<evidence type="ECO:0000256" key="6">
    <source>
        <dbReference type="ARBA" id="ARBA00022679"/>
    </source>
</evidence>
<evidence type="ECO:0000256" key="4">
    <source>
        <dbReference type="ARBA" id="ARBA00012702"/>
    </source>
</evidence>
<dbReference type="EC" id="2.5.1.58" evidence="4"/>
<sequence length="527" mass="58353">MPPKPKGTVKASSDPKEAQTQQQQQQQQQQPTTVAERTQQHVHATNPLAARVQSAGLASLSAAEKKTFVYGQLVQPVAQQRVPLGNKAEREFWKAVAKEGLPIRRLRGDYAWGADRAGRDVGTYSLAEHAARTAKQARLTALRLLSQQFSTRRTLAAQQGGGAAVDISTEDIEAEKARRRDMAALDRELYGEILGSLASDPEWDDVAPIVHDEPEDAIARIAYPDDYAEAVAYLRAVMADKEYSPRTLRLTALVIALNPAHYTVWLYRFQIVRALALPVPDELAWLNEVALDNLKNYQIWHHRQLLLDHHLAHLAATSSDDDVAAATKALGRSESAFLATMLAEDTKNYHVWSYRQHMVRRLGLWGSPAELGAAQSLIEEDVRNNSAWSHRFFLVFRDPAASTAGCGPAEHDPAVPAEVVAREVAYARDKIALAPQNQSAWNYLRAVLLKGGRARASERPLAEGLVDGLGTAAESVRSSHALEFLADVHADSGDVDAARLCLRRLWEKWDPIREGYWKYRAQQLGGN</sequence>
<dbReference type="PANTHER" id="PTHR11129">
    <property type="entry name" value="PROTEIN FARNESYLTRANSFERASE ALPHA SUBUNIT/RAB GERANYLGERANYL TRANSFERASE ALPHA SUBUNIT"/>
    <property type="match status" value="1"/>
</dbReference>
<evidence type="ECO:0000256" key="8">
    <source>
        <dbReference type="ARBA" id="ARBA00022842"/>
    </source>
</evidence>
<dbReference type="OrthoDB" id="272289at2759"/>
<proteinExistence type="inferred from homology"/>
<evidence type="ECO:0000313" key="15">
    <source>
        <dbReference type="EMBL" id="TQV90864.1"/>
    </source>
</evidence>
<feature type="region of interest" description="Disordered" evidence="14">
    <location>
        <begin position="1"/>
        <end position="41"/>
    </location>
</feature>